<dbReference type="Proteomes" id="UP001188597">
    <property type="component" value="Unassembled WGS sequence"/>
</dbReference>
<dbReference type="PANTHER" id="PTHR34222:SF40">
    <property type="match status" value="1"/>
</dbReference>
<sequence>MRQGNLEVTKYYNELQTLWQELDMHYEADWGDLEGNLKFKRHLEKERLYEFLTGLNRELEEVRGSILGCRPLPSTDEAFAEVRRGASRRRVMLGGKKAIISVECHNVVSLSLWMSHSNLSFNKLIFQPCLEEKRRVSLSF</sequence>
<organism evidence="1 2">
    <name type="scientific">Escallonia herrerae</name>
    <dbReference type="NCBI Taxonomy" id="1293975"/>
    <lineage>
        <taxon>Eukaryota</taxon>
        <taxon>Viridiplantae</taxon>
        <taxon>Streptophyta</taxon>
        <taxon>Embryophyta</taxon>
        <taxon>Tracheophyta</taxon>
        <taxon>Spermatophyta</taxon>
        <taxon>Magnoliopsida</taxon>
        <taxon>eudicotyledons</taxon>
        <taxon>Gunneridae</taxon>
        <taxon>Pentapetalae</taxon>
        <taxon>asterids</taxon>
        <taxon>campanulids</taxon>
        <taxon>Escalloniales</taxon>
        <taxon>Escalloniaceae</taxon>
        <taxon>Escallonia</taxon>
    </lineage>
</organism>
<dbReference type="AlphaFoldDB" id="A0AA88WPP0"/>
<reference evidence="1" key="1">
    <citation type="submission" date="2022-12" db="EMBL/GenBank/DDBJ databases">
        <title>Draft genome assemblies for two species of Escallonia (Escalloniales).</title>
        <authorList>
            <person name="Chanderbali A."/>
            <person name="Dervinis C."/>
            <person name="Anghel I."/>
            <person name="Soltis D."/>
            <person name="Soltis P."/>
            <person name="Zapata F."/>
        </authorList>
    </citation>
    <scope>NUCLEOTIDE SEQUENCE</scope>
    <source>
        <strain evidence="1">UCBG64.0493</strain>
        <tissue evidence="1">Leaf</tissue>
    </source>
</reference>
<dbReference type="PANTHER" id="PTHR34222">
    <property type="entry name" value="GAG_PRE-INTEGRS DOMAIN-CONTAINING PROTEIN"/>
    <property type="match status" value="1"/>
</dbReference>
<proteinExistence type="predicted"/>
<protein>
    <recommendedName>
        <fullName evidence="3">Retrotransposon gag domain-containing protein</fullName>
    </recommendedName>
</protein>
<evidence type="ECO:0000313" key="1">
    <source>
        <dbReference type="EMBL" id="KAK3028733.1"/>
    </source>
</evidence>
<comment type="caution">
    <text evidence="1">The sequence shown here is derived from an EMBL/GenBank/DDBJ whole genome shotgun (WGS) entry which is preliminary data.</text>
</comment>
<evidence type="ECO:0000313" key="2">
    <source>
        <dbReference type="Proteomes" id="UP001188597"/>
    </source>
</evidence>
<dbReference type="EMBL" id="JAVXUP010000405">
    <property type="protein sequence ID" value="KAK3028733.1"/>
    <property type="molecule type" value="Genomic_DNA"/>
</dbReference>
<keyword evidence="2" id="KW-1185">Reference proteome</keyword>
<evidence type="ECO:0008006" key="3">
    <source>
        <dbReference type="Google" id="ProtNLM"/>
    </source>
</evidence>
<accession>A0AA88WPP0</accession>
<gene>
    <name evidence="1" type="ORF">RJ639_037756</name>
</gene>
<name>A0AA88WPP0_9ASTE</name>